<dbReference type="eggNOG" id="COG0193">
    <property type="taxonomic scope" value="Bacteria"/>
</dbReference>
<dbReference type="InterPro" id="IPR001328">
    <property type="entry name" value="Pept_tRNA_hydro"/>
</dbReference>
<protein>
    <recommendedName>
        <fullName evidence="7 8">Peptidyl-tRNA hydrolase</fullName>
        <shortName evidence="8">Pth</shortName>
        <ecNumber evidence="1 8">3.1.1.29</ecNumber>
    </recommendedName>
</protein>
<evidence type="ECO:0000256" key="4">
    <source>
        <dbReference type="ARBA" id="ARBA00022884"/>
    </source>
</evidence>
<keyword evidence="12" id="KW-1185">Reference proteome</keyword>
<keyword evidence="2 8" id="KW-0820">tRNA-binding</keyword>
<comment type="subunit">
    <text evidence="8">Monomer.</text>
</comment>
<feature type="site" description="Discriminates between blocked and unblocked aminoacyl-tRNA" evidence="8">
    <location>
        <position position="31"/>
    </location>
</feature>
<proteinExistence type="inferred from homology"/>
<sequence length="209" mass="23127">MANLFDLFKQIRQQDDATKAPIEYLIVGLGNPGKEYEFTRHNAGFLALDQLAEKSGAAVKKIKFKSLTGEAVVGSRRCLLMKPSTYMNNSGEAVVEAMNFYKIPIENVLVLYDDISLEPGKLRIRRKGSDGGHNGIKSIIYLTGKDTFPRIKLGVGKKPDPRYDLAKWVLSAFSKEEFEAMEQAFSNAGEAAALIVDGKIDQAMNLYNA</sequence>
<feature type="site" description="Stabilizes the basic form of H active site to accept a proton" evidence="8">
    <location>
        <position position="113"/>
    </location>
</feature>
<evidence type="ECO:0000256" key="10">
    <source>
        <dbReference type="RuleBase" id="RU004320"/>
    </source>
</evidence>
<dbReference type="STRING" id="537013.CLOSTMETH_00319"/>
<evidence type="ECO:0000256" key="7">
    <source>
        <dbReference type="ARBA" id="ARBA00050038"/>
    </source>
</evidence>
<dbReference type="GO" id="GO:0005737">
    <property type="term" value="C:cytoplasm"/>
    <property type="evidence" value="ECO:0007669"/>
    <property type="project" value="UniProtKB-SubCell"/>
</dbReference>
<feature type="binding site" evidence="8">
    <location>
        <position position="88"/>
    </location>
    <ligand>
        <name>tRNA</name>
        <dbReference type="ChEBI" id="CHEBI:17843"/>
    </ligand>
</feature>
<dbReference type="CDD" id="cd00462">
    <property type="entry name" value="PTH"/>
    <property type="match status" value="1"/>
</dbReference>
<dbReference type="SUPFAM" id="SSF53178">
    <property type="entry name" value="Peptidyl-tRNA hydrolase-like"/>
    <property type="match status" value="1"/>
</dbReference>
<dbReference type="Gene3D" id="3.40.50.1470">
    <property type="entry name" value="Peptidyl-tRNA hydrolase"/>
    <property type="match status" value="1"/>
</dbReference>
<evidence type="ECO:0000256" key="9">
    <source>
        <dbReference type="RuleBase" id="RU000673"/>
    </source>
</evidence>
<comment type="catalytic activity">
    <reaction evidence="6 8 9">
        <text>an N-acyl-L-alpha-aminoacyl-tRNA + H2O = an N-acyl-L-amino acid + a tRNA + H(+)</text>
        <dbReference type="Rhea" id="RHEA:54448"/>
        <dbReference type="Rhea" id="RHEA-COMP:10123"/>
        <dbReference type="Rhea" id="RHEA-COMP:13883"/>
        <dbReference type="ChEBI" id="CHEBI:15377"/>
        <dbReference type="ChEBI" id="CHEBI:15378"/>
        <dbReference type="ChEBI" id="CHEBI:59874"/>
        <dbReference type="ChEBI" id="CHEBI:78442"/>
        <dbReference type="ChEBI" id="CHEBI:138191"/>
        <dbReference type="EC" id="3.1.1.29"/>
    </reaction>
</comment>
<comment type="function">
    <text evidence="8">Catalyzes the release of premature peptidyl moieties from peptidyl-tRNA molecules trapped in stalled 50S ribosomal subunits, and thus maintains levels of free tRNAs and 50S ribosomes.</text>
</comment>
<organism evidence="11 12">
    <name type="scientific">[Clostridium] methylpentosum DSM 5476</name>
    <dbReference type="NCBI Taxonomy" id="537013"/>
    <lineage>
        <taxon>Bacteria</taxon>
        <taxon>Bacillati</taxon>
        <taxon>Bacillota</taxon>
        <taxon>Clostridia</taxon>
        <taxon>Eubacteriales</taxon>
        <taxon>Oscillospiraceae</taxon>
        <taxon>Oscillospiraceae incertae sedis</taxon>
    </lineage>
</organism>
<accession>C0E924</accession>
<gene>
    <name evidence="8 11" type="primary">pth</name>
    <name evidence="11" type="ORF">CLOSTMETH_00319</name>
</gene>
<evidence type="ECO:0000256" key="6">
    <source>
        <dbReference type="ARBA" id="ARBA00048707"/>
    </source>
</evidence>
<keyword evidence="3 8" id="KW-0378">Hydrolase</keyword>
<evidence type="ECO:0000256" key="1">
    <source>
        <dbReference type="ARBA" id="ARBA00013260"/>
    </source>
</evidence>
<name>C0E924_9FIRM</name>
<reference evidence="11 12" key="2">
    <citation type="submission" date="2009-02" db="EMBL/GenBank/DDBJ databases">
        <title>Draft genome sequence of Clostridium methylpentosum (DSM 5476).</title>
        <authorList>
            <person name="Sudarsanam P."/>
            <person name="Ley R."/>
            <person name="Guruge J."/>
            <person name="Turnbaugh P.J."/>
            <person name="Mahowald M."/>
            <person name="Liep D."/>
            <person name="Gordon J."/>
        </authorList>
    </citation>
    <scope>NUCLEOTIDE SEQUENCE [LARGE SCALE GENOMIC DNA]</scope>
    <source>
        <strain evidence="11 12">DSM 5476</strain>
    </source>
</reference>
<feature type="binding site" evidence="8">
    <location>
        <position position="36"/>
    </location>
    <ligand>
        <name>tRNA</name>
        <dbReference type="ChEBI" id="CHEBI:17843"/>
    </ligand>
</feature>
<comment type="function">
    <text evidence="8">Hydrolyzes ribosome-free peptidyl-tRNAs (with 1 or more amino acids incorporated), which drop off the ribosome during protein synthesis, or as a result of ribosome stalling.</text>
</comment>
<comment type="caution">
    <text evidence="11">The sequence shown here is derived from an EMBL/GenBank/DDBJ whole genome shotgun (WGS) entry which is preliminary data.</text>
</comment>
<reference evidence="11 12" key="1">
    <citation type="submission" date="2009-01" db="EMBL/GenBank/DDBJ databases">
        <authorList>
            <person name="Fulton L."/>
            <person name="Clifton S."/>
            <person name="Fulton B."/>
            <person name="Xu J."/>
            <person name="Minx P."/>
            <person name="Pepin K.H."/>
            <person name="Johnson M."/>
            <person name="Bhonagiri V."/>
            <person name="Nash W.E."/>
            <person name="Mardis E.R."/>
            <person name="Wilson R.K."/>
        </authorList>
    </citation>
    <scope>NUCLEOTIDE SEQUENCE [LARGE SCALE GENOMIC DNA]</scope>
    <source>
        <strain evidence="11 12">DSM 5476</strain>
    </source>
</reference>
<evidence type="ECO:0000256" key="3">
    <source>
        <dbReference type="ARBA" id="ARBA00022801"/>
    </source>
</evidence>
<evidence type="ECO:0000313" key="12">
    <source>
        <dbReference type="Proteomes" id="UP000003340"/>
    </source>
</evidence>
<dbReference type="InterPro" id="IPR018171">
    <property type="entry name" value="Pept_tRNA_hydro_CS"/>
</dbReference>
<evidence type="ECO:0000256" key="8">
    <source>
        <dbReference type="HAMAP-Rule" id="MF_00083"/>
    </source>
</evidence>
<feature type="active site" description="Proton acceptor" evidence="8">
    <location>
        <position position="41"/>
    </location>
</feature>
<dbReference type="InterPro" id="IPR036416">
    <property type="entry name" value="Pept_tRNA_hydro_sf"/>
</dbReference>
<dbReference type="HAMAP" id="MF_00083">
    <property type="entry name" value="Pept_tRNA_hydro_bact"/>
    <property type="match status" value="1"/>
</dbReference>
<dbReference type="AlphaFoldDB" id="C0E924"/>
<dbReference type="PANTHER" id="PTHR17224">
    <property type="entry name" value="PEPTIDYL-TRNA HYDROLASE"/>
    <property type="match status" value="1"/>
</dbReference>
<evidence type="ECO:0000313" key="11">
    <source>
        <dbReference type="EMBL" id="EEG32010.1"/>
    </source>
</evidence>
<dbReference type="GO" id="GO:0072344">
    <property type="term" value="P:rescue of stalled ribosome"/>
    <property type="evidence" value="ECO:0007669"/>
    <property type="project" value="UniProtKB-UniRule"/>
</dbReference>
<comment type="subcellular location">
    <subcellularLocation>
        <location evidence="8">Cytoplasm</location>
    </subcellularLocation>
</comment>
<dbReference type="NCBIfam" id="TIGR00447">
    <property type="entry name" value="pth"/>
    <property type="match status" value="1"/>
</dbReference>
<dbReference type="PROSITE" id="PS01195">
    <property type="entry name" value="PEPT_TRNA_HYDROL_1"/>
    <property type="match status" value="1"/>
</dbReference>
<dbReference type="EMBL" id="ACEC01000016">
    <property type="protein sequence ID" value="EEG32010.1"/>
    <property type="molecule type" value="Genomic_DNA"/>
</dbReference>
<dbReference type="GO" id="GO:0004045">
    <property type="term" value="F:peptidyl-tRNA hydrolase activity"/>
    <property type="evidence" value="ECO:0007669"/>
    <property type="project" value="UniProtKB-UniRule"/>
</dbReference>
<evidence type="ECO:0000256" key="5">
    <source>
        <dbReference type="ARBA" id="ARBA00038063"/>
    </source>
</evidence>
<dbReference type="Pfam" id="PF01195">
    <property type="entry name" value="Pept_tRNA_hydro"/>
    <property type="match status" value="1"/>
</dbReference>
<keyword evidence="8" id="KW-0963">Cytoplasm</keyword>
<dbReference type="EC" id="3.1.1.29" evidence="1 8"/>
<dbReference type="Proteomes" id="UP000003340">
    <property type="component" value="Unassembled WGS sequence"/>
</dbReference>
<dbReference type="PANTHER" id="PTHR17224:SF1">
    <property type="entry name" value="PEPTIDYL-TRNA HYDROLASE"/>
    <property type="match status" value="1"/>
</dbReference>
<dbReference type="FunFam" id="3.40.50.1470:FF:000001">
    <property type="entry name" value="Peptidyl-tRNA hydrolase"/>
    <property type="match status" value="1"/>
</dbReference>
<dbReference type="HOGENOM" id="CLU_062456_4_1_9"/>
<feature type="binding site" evidence="8">
    <location>
        <position position="134"/>
    </location>
    <ligand>
        <name>tRNA</name>
        <dbReference type="ChEBI" id="CHEBI:17843"/>
    </ligand>
</feature>
<comment type="similarity">
    <text evidence="5 8 10">Belongs to the PTH family.</text>
</comment>
<evidence type="ECO:0000256" key="2">
    <source>
        <dbReference type="ARBA" id="ARBA00022555"/>
    </source>
</evidence>
<dbReference type="GO" id="GO:0006515">
    <property type="term" value="P:protein quality control for misfolded or incompletely synthesized proteins"/>
    <property type="evidence" value="ECO:0007669"/>
    <property type="project" value="UniProtKB-UniRule"/>
</dbReference>
<dbReference type="PROSITE" id="PS01196">
    <property type="entry name" value="PEPT_TRNA_HYDROL_2"/>
    <property type="match status" value="1"/>
</dbReference>
<feature type="binding site" evidence="8">
    <location>
        <position position="86"/>
    </location>
    <ligand>
        <name>tRNA</name>
        <dbReference type="ChEBI" id="CHEBI:17843"/>
    </ligand>
</feature>
<keyword evidence="4 8" id="KW-0694">RNA-binding</keyword>
<dbReference type="GO" id="GO:0000049">
    <property type="term" value="F:tRNA binding"/>
    <property type="evidence" value="ECO:0007669"/>
    <property type="project" value="UniProtKB-UniRule"/>
</dbReference>